<dbReference type="OrthoDB" id="2019572at2759"/>
<dbReference type="Proteomes" id="UP000224854">
    <property type="component" value="Unassembled WGS sequence"/>
</dbReference>
<organism evidence="1 2">
    <name type="scientific">Ophiocordyceps australis</name>
    <dbReference type="NCBI Taxonomy" id="1399860"/>
    <lineage>
        <taxon>Eukaryota</taxon>
        <taxon>Fungi</taxon>
        <taxon>Dikarya</taxon>
        <taxon>Ascomycota</taxon>
        <taxon>Pezizomycotina</taxon>
        <taxon>Sordariomycetes</taxon>
        <taxon>Hypocreomycetidae</taxon>
        <taxon>Hypocreales</taxon>
        <taxon>Ophiocordycipitaceae</taxon>
        <taxon>Ophiocordyceps</taxon>
    </lineage>
</organism>
<protein>
    <submittedName>
        <fullName evidence="1">Uncharacterized protein</fullName>
    </submittedName>
</protein>
<dbReference type="AlphaFoldDB" id="A0A2C5ZEK6"/>
<accession>A0A2C5ZEK6</accession>
<comment type="caution">
    <text evidence="1">The sequence shown here is derived from an EMBL/GenBank/DDBJ whole genome shotgun (WGS) entry which is preliminary data.</text>
</comment>
<evidence type="ECO:0000313" key="1">
    <source>
        <dbReference type="EMBL" id="PHH80345.1"/>
    </source>
</evidence>
<dbReference type="EMBL" id="NJEU01000158">
    <property type="protein sequence ID" value="PHH80345.1"/>
    <property type="molecule type" value="Genomic_DNA"/>
</dbReference>
<reference evidence="1 2" key="1">
    <citation type="submission" date="2017-06" db="EMBL/GenBank/DDBJ databases">
        <title>Ant-infecting Ophiocordyceps genomes reveal a high diversity of potential behavioral manipulation genes and a possible major role for enterotoxins.</title>
        <authorList>
            <person name="De Bekker C."/>
            <person name="Evans H.C."/>
            <person name="Brachmann A."/>
            <person name="Hughes D.P."/>
        </authorList>
    </citation>
    <scope>NUCLEOTIDE SEQUENCE [LARGE SCALE GENOMIC DNA]</scope>
    <source>
        <strain evidence="1 2">1348a</strain>
    </source>
</reference>
<sequence length="271" mass="29528">MNASSVDCFNFGRWCGNVQQYCYSSECSGDYGRRCSGKKTCWDRYAPGYGNPPAVSTSVHPCSTTASSTRAAATPTPPSRCPRLPTNICKQPSNEALGYGPASPVGNIPLPIVGCSDLRDDYNSRPFKYYSEPDSSNSPSFAWPQWPNVCADACSEQYDQCRATYVQSCRRYSATKRSLSRRIVRQSQQVSKRGAVSLWSGIGSLFGGGVCAPTTDDYSWNNPGADAVNCWGWGGNTPDQAERRCRTQYTDCLEVNKGVSPGGMCQSYCSN</sequence>
<keyword evidence="2" id="KW-1185">Reference proteome</keyword>
<proteinExistence type="predicted"/>
<name>A0A2C5ZEK6_9HYPO</name>
<evidence type="ECO:0000313" key="2">
    <source>
        <dbReference type="Proteomes" id="UP000224854"/>
    </source>
</evidence>
<gene>
    <name evidence="1" type="ORF">CDD82_1817</name>
</gene>